<dbReference type="EMBL" id="JBEPCU010000003">
    <property type="protein sequence ID" value="MER6975592.1"/>
    <property type="molecule type" value="Genomic_DNA"/>
</dbReference>
<dbReference type="NCBIfam" id="NF038012">
    <property type="entry name" value="DMT_1"/>
    <property type="match status" value="1"/>
</dbReference>
<keyword evidence="3" id="KW-1185">Reference proteome</keyword>
<name>A0ABV1VVY0_9ACTN</name>
<feature type="transmembrane region" description="Helical" evidence="1">
    <location>
        <begin position="191"/>
        <end position="209"/>
    </location>
</feature>
<protein>
    <submittedName>
        <fullName evidence="2">DMT family transporter</fullName>
    </submittedName>
</protein>
<feature type="transmembrane region" description="Helical" evidence="1">
    <location>
        <begin position="258"/>
        <end position="276"/>
    </location>
</feature>
<reference evidence="2 3" key="1">
    <citation type="submission" date="2024-06" db="EMBL/GenBank/DDBJ databases">
        <title>The Natural Products Discovery Center: Release of the First 8490 Sequenced Strains for Exploring Actinobacteria Biosynthetic Diversity.</title>
        <authorList>
            <person name="Kalkreuter E."/>
            <person name="Kautsar S.A."/>
            <person name="Yang D."/>
            <person name="Bader C.D."/>
            <person name="Teijaro C.N."/>
            <person name="Fluegel L."/>
            <person name="Davis C.M."/>
            <person name="Simpson J.R."/>
            <person name="Lauterbach L."/>
            <person name="Steele A.D."/>
            <person name="Gui C."/>
            <person name="Meng S."/>
            <person name="Li G."/>
            <person name="Viehrig K."/>
            <person name="Ye F."/>
            <person name="Su P."/>
            <person name="Kiefer A.F."/>
            <person name="Nichols A."/>
            <person name="Cepeda A.J."/>
            <person name="Yan W."/>
            <person name="Fan B."/>
            <person name="Jiang Y."/>
            <person name="Adhikari A."/>
            <person name="Zheng C.-J."/>
            <person name="Schuster L."/>
            <person name="Cowan T.M."/>
            <person name="Smanski M.J."/>
            <person name="Chevrette M.G."/>
            <person name="De Carvalho L.P.S."/>
            <person name="Shen B."/>
        </authorList>
    </citation>
    <scope>NUCLEOTIDE SEQUENCE [LARGE SCALE GENOMIC DNA]</scope>
    <source>
        <strain evidence="2 3">NPDC000634</strain>
    </source>
</reference>
<sequence length="331" mass="34157">MATRGPAAGGAQAALACAGTDGDTWTRRAVLSVPLAVLAAIANALASVLQRKAARERPESESLSWRLVWSLLHRRVWFGGVASIIVGFLLQATALSHGQLSVVQPVLLLELPATLVLSSLVFDSRLGVREWAASVAMVAGLAGLLFFLSPSHGSTANATTLTWAFASGLNVFLVAAVVVCAYFTANGARKAALLGVATGCGFGFTAALIKGVTVAFTHGLGALFTSWQLYAMIVAGAGAMFLLQSAMQAGRLLASQPALTMSDPVIAILWGIFVFGEAVRGGLYIVLSVVAAAVVAAAVMVLTRSPLLAGQAGQQEQQEQQDAQAGPEAER</sequence>
<keyword evidence="1" id="KW-1133">Transmembrane helix</keyword>
<dbReference type="SUPFAM" id="SSF103481">
    <property type="entry name" value="Multidrug resistance efflux transporter EmrE"/>
    <property type="match status" value="1"/>
</dbReference>
<feature type="transmembrane region" description="Helical" evidence="1">
    <location>
        <begin position="282"/>
        <end position="302"/>
    </location>
</feature>
<feature type="transmembrane region" description="Helical" evidence="1">
    <location>
        <begin position="161"/>
        <end position="184"/>
    </location>
</feature>
<dbReference type="PROSITE" id="PS51257">
    <property type="entry name" value="PROKAR_LIPOPROTEIN"/>
    <property type="match status" value="1"/>
</dbReference>
<proteinExistence type="predicted"/>
<feature type="transmembrane region" description="Helical" evidence="1">
    <location>
        <begin position="131"/>
        <end position="149"/>
    </location>
</feature>
<dbReference type="PANTHER" id="PTHR40761">
    <property type="entry name" value="CONSERVED INTEGRAL MEMBRANE ALANINE VALINE AND LEUCINE RICH PROTEIN-RELATED"/>
    <property type="match status" value="1"/>
</dbReference>
<accession>A0ABV1VVY0</accession>
<feature type="transmembrane region" description="Helical" evidence="1">
    <location>
        <begin position="76"/>
        <end position="96"/>
    </location>
</feature>
<dbReference type="Gene3D" id="1.10.3730.20">
    <property type="match status" value="1"/>
</dbReference>
<gene>
    <name evidence="2" type="ORF">ABT317_00570</name>
</gene>
<dbReference type="PANTHER" id="PTHR40761:SF1">
    <property type="entry name" value="CONSERVED INTEGRAL MEMBRANE ALANINE VALINE AND LEUCINE RICH PROTEIN-RELATED"/>
    <property type="match status" value="1"/>
</dbReference>
<feature type="transmembrane region" description="Helical" evidence="1">
    <location>
        <begin position="229"/>
        <end position="246"/>
    </location>
</feature>
<keyword evidence="1" id="KW-0812">Transmembrane</keyword>
<feature type="transmembrane region" description="Helical" evidence="1">
    <location>
        <begin position="29"/>
        <end position="49"/>
    </location>
</feature>
<dbReference type="RefSeq" id="WP_143667994.1">
    <property type="nucleotide sequence ID" value="NZ_MUBM01000022.1"/>
</dbReference>
<dbReference type="InterPro" id="IPR037185">
    <property type="entry name" value="EmrE-like"/>
</dbReference>
<evidence type="ECO:0000256" key="1">
    <source>
        <dbReference type="SAM" id="Phobius"/>
    </source>
</evidence>
<comment type="caution">
    <text evidence="2">The sequence shown here is derived from an EMBL/GenBank/DDBJ whole genome shotgun (WGS) entry which is preliminary data.</text>
</comment>
<organism evidence="2 3">
    <name type="scientific">Streptomyces carpinensis</name>
    <dbReference type="NCBI Taxonomy" id="66369"/>
    <lineage>
        <taxon>Bacteria</taxon>
        <taxon>Bacillati</taxon>
        <taxon>Actinomycetota</taxon>
        <taxon>Actinomycetes</taxon>
        <taxon>Kitasatosporales</taxon>
        <taxon>Streptomycetaceae</taxon>
        <taxon>Streptomyces</taxon>
    </lineage>
</organism>
<evidence type="ECO:0000313" key="3">
    <source>
        <dbReference type="Proteomes" id="UP001458415"/>
    </source>
</evidence>
<evidence type="ECO:0000313" key="2">
    <source>
        <dbReference type="EMBL" id="MER6975592.1"/>
    </source>
</evidence>
<keyword evidence="1" id="KW-0472">Membrane</keyword>
<feature type="transmembrane region" description="Helical" evidence="1">
    <location>
        <begin position="102"/>
        <end position="122"/>
    </location>
</feature>
<dbReference type="Proteomes" id="UP001458415">
    <property type="component" value="Unassembled WGS sequence"/>
</dbReference>